<dbReference type="OrthoDB" id="511540at2"/>
<dbReference type="PROSITE" id="PS50005">
    <property type="entry name" value="TPR"/>
    <property type="match status" value="1"/>
</dbReference>
<reference evidence="2 3" key="1">
    <citation type="journal article" date="2007" name="PLoS Genet.">
        <title>Patterns and implications of gene gain and loss in the evolution of Prochlorococcus.</title>
        <authorList>
            <person name="Kettler G.C."/>
            <person name="Martiny A.C."/>
            <person name="Huang K."/>
            <person name="Zucker J."/>
            <person name="Coleman M.L."/>
            <person name="Rodrigue S."/>
            <person name="Chen F."/>
            <person name="Lapidus A."/>
            <person name="Ferriera S."/>
            <person name="Johnson J."/>
            <person name="Steglich C."/>
            <person name="Church G.M."/>
            <person name="Richardson P."/>
            <person name="Chisholm S.W."/>
        </authorList>
    </citation>
    <scope>NUCLEOTIDE SEQUENCE [LARGE SCALE GENOMIC DNA]</scope>
    <source>
        <strain evidence="2 3">MIT 9215</strain>
    </source>
</reference>
<dbReference type="InterPro" id="IPR011990">
    <property type="entry name" value="TPR-like_helical_dom_sf"/>
</dbReference>
<keyword evidence="1" id="KW-0802">TPR repeat</keyword>
<evidence type="ECO:0000313" key="3">
    <source>
        <dbReference type="Proteomes" id="UP000002014"/>
    </source>
</evidence>
<protein>
    <submittedName>
        <fullName evidence="2">Uncharacterized protein</fullName>
    </submittedName>
</protein>
<dbReference type="HOGENOM" id="CLU_099414_1_0_3"/>
<dbReference type="STRING" id="93060.P9215_12451"/>
<feature type="repeat" description="TPR" evidence="1">
    <location>
        <begin position="50"/>
        <end position="83"/>
    </location>
</feature>
<name>A8G5H9_PROM2</name>
<gene>
    <name evidence="2" type="ordered locus">P9215_12451</name>
</gene>
<evidence type="ECO:0000256" key="1">
    <source>
        <dbReference type="PROSITE-ProRule" id="PRU00339"/>
    </source>
</evidence>
<organism evidence="2 3">
    <name type="scientific">Prochlorococcus marinus (strain MIT 9215)</name>
    <dbReference type="NCBI Taxonomy" id="93060"/>
    <lineage>
        <taxon>Bacteria</taxon>
        <taxon>Bacillati</taxon>
        <taxon>Cyanobacteriota</taxon>
        <taxon>Cyanophyceae</taxon>
        <taxon>Synechococcales</taxon>
        <taxon>Prochlorococcaceae</taxon>
        <taxon>Prochlorococcus</taxon>
    </lineage>
</organism>
<dbReference type="Proteomes" id="UP000002014">
    <property type="component" value="Chromosome"/>
</dbReference>
<dbReference type="AlphaFoldDB" id="A8G5H9"/>
<dbReference type="KEGG" id="pmh:P9215_12451"/>
<dbReference type="SUPFAM" id="SSF48452">
    <property type="entry name" value="TPR-like"/>
    <property type="match status" value="1"/>
</dbReference>
<proteinExistence type="predicted"/>
<dbReference type="eggNOG" id="ENOG5032193">
    <property type="taxonomic scope" value="Bacteria"/>
</dbReference>
<dbReference type="EMBL" id="CP000825">
    <property type="protein sequence ID" value="ABV50860.1"/>
    <property type="molecule type" value="Genomic_DNA"/>
</dbReference>
<accession>A8G5H9</accession>
<dbReference type="InterPro" id="IPR019734">
    <property type="entry name" value="TPR_rpt"/>
</dbReference>
<sequence length="173" mass="20051">MKMKFLKLIPILFIFFGNFTYKNIVHAEIKNPKDFKVLSNDSKKLSVSNVEYFIKQGDKYIKKGDFDKAKDYYLDARKLAKQLASFYSDLNSSFKGIDARIPNEMQRKGKQTLKILAESNDRLATMYIEDEKPEVAVPLLVETIRIMSPNSQQGKEAYERLIKLGFVETKYKG</sequence>
<evidence type="ECO:0000313" key="2">
    <source>
        <dbReference type="EMBL" id="ABV50860.1"/>
    </source>
</evidence>
<dbReference type="Gene3D" id="1.25.40.10">
    <property type="entry name" value="Tetratricopeptide repeat domain"/>
    <property type="match status" value="1"/>
</dbReference>